<keyword evidence="2" id="KW-1185">Reference proteome</keyword>
<comment type="caution">
    <text evidence="1">The sequence shown here is derived from an EMBL/GenBank/DDBJ whole genome shotgun (WGS) entry which is preliminary data.</text>
</comment>
<reference evidence="1 2" key="1">
    <citation type="submission" date="2012-12" db="EMBL/GenBank/DDBJ databases">
        <title>Whole genome shotgun sequence of Gordonia sihwensis NBRC 108236.</title>
        <authorList>
            <person name="Yoshida I."/>
            <person name="Hosoyama A."/>
            <person name="Tsuchikane K."/>
            <person name="Ando Y."/>
            <person name="Baba S."/>
            <person name="Ohji S."/>
            <person name="Hamada M."/>
            <person name="Tamura T."/>
            <person name="Yamazoe A."/>
            <person name="Yamazaki S."/>
            <person name="Fujita N."/>
        </authorList>
    </citation>
    <scope>NUCLEOTIDE SEQUENCE [LARGE SCALE GENOMIC DNA]</scope>
    <source>
        <strain evidence="1 2">NBRC 108236</strain>
    </source>
</reference>
<protein>
    <recommendedName>
        <fullName evidence="3">Transposase</fullName>
    </recommendedName>
</protein>
<accession>L7LNN4</accession>
<name>L7LNN4_9ACTN</name>
<gene>
    <name evidence="1" type="ORF">GSI01S_33_00270</name>
</gene>
<evidence type="ECO:0000313" key="2">
    <source>
        <dbReference type="Proteomes" id="UP000035083"/>
    </source>
</evidence>
<dbReference type="EMBL" id="BANU01000033">
    <property type="protein sequence ID" value="GAC62341.1"/>
    <property type="molecule type" value="Genomic_DNA"/>
</dbReference>
<dbReference type="AlphaFoldDB" id="L7LNN4"/>
<evidence type="ECO:0008006" key="3">
    <source>
        <dbReference type="Google" id="ProtNLM"/>
    </source>
</evidence>
<dbReference type="Gene3D" id="1.10.10.10">
    <property type="entry name" value="Winged helix-like DNA-binding domain superfamily/Winged helix DNA-binding domain"/>
    <property type="match status" value="1"/>
</dbReference>
<dbReference type="eggNOG" id="COG2963">
    <property type="taxonomic scope" value="Bacteria"/>
</dbReference>
<sequence length="102" mass="11202">MTSMNRRDYGWITDDIRDTAVQAVLTAIERGLSLTAACTKVAMSLEVHTNTVKNWARASGKLDELRTSADSEVVAKLYADIEAMKTANSGLLAALKEQQRRS</sequence>
<proteinExistence type="predicted"/>
<evidence type="ECO:0000313" key="1">
    <source>
        <dbReference type="EMBL" id="GAC62341.1"/>
    </source>
</evidence>
<dbReference type="InterPro" id="IPR036388">
    <property type="entry name" value="WH-like_DNA-bd_sf"/>
</dbReference>
<dbReference type="Proteomes" id="UP000035083">
    <property type="component" value="Unassembled WGS sequence"/>
</dbReference>
<organism evidence="1 2">
    <name type="scientific">Gordonia sihwensis NBRC 108236</name>
    <dbReference type="NCBI Taxonomy" id="1223544"/>
    <lineage>
        <taxon>Bacteria</taxon>
        <taxon>Bacillati</taxon>
        <taxon>Actinomycetota</taxon>
        <taxon>Actinomycetes</taxon>
        <taxon>Mycobacteriales</taxon>
        <taxon>Gordoniaceae</taxon>
        <taxon>Gordonia</taxon>
    </lineage>
</organism>